<dbReference type="EMBL" id="CP063374">
    <property type="protein sequence ID" value="QOV44541.1"/>
    <property type="molecule type" value="Genomic_DNA"/>
</dbReference>
<evidence type="ECO:0000256" key="1">
    <source>
        <dbReference type="SAM" id="Phobius"/>
    </source>
</evidence>
<name>A0A7M2TB16_STRCW</name>
<keyword evidence="3" id="KW-1185">Reference proteome</keyword>
<dbReference type="RefSeq" id="WP_189702136.1">
    <property type="nucleotide sequence ID" value="NZ_BMTA01000039.1"/>
</dbReference>
<keyword evidence="1" id="KW-0812">Transmembrane</keyword>
<dbReference type="Proteomes" id="UP000594008">
    <property type="component" value="Chromosome"/>
</dbReference>
<sequence>MSALTWVLIAAGLATVAACGVRVHRVGGPSREVAIALPVAAVLALPGLLSDDAPAAAWGLWGASTIAAALTWAVADTLHDFPAPAAGKAGRTP</sequence>
<evidence type="ECO:0000313" key="3">
    <source>
        <dbReference type="Proteomes" id="UP000594008"/>
    </source>
</evidence>
<dbReference type="AlphaFoldDB" id="A0A7M2TB16"/>
<feature type="transmembrane region" description="Helical" evidence="1">
    <location>
        <begin position="33"/>
        <end position="49"/>
    </location>
</feature>
<evidence type="ECO:0000313" key="2">
    <source>
        <dbReference type="EMBL" id="QOV44541.1"/>
    </source>
</evidence>
<keyword evidence="1" id="KW-1133">Transmembrane helix</keyword>
<feature type="transmembrane region" description="Helical" evidence="1">
    <location>
        <begin position="56"/>
        <end position="75"/>
    </location>
</feature>
<protein>
    <submittedName>
        <fullName evidence="2">Uncharacterized protein</fullName>
    </submittedName>
</protein>
<proteinExistence type="predicted"/>
<accession>A0A7M2TB16</accession>
<reference evidence="2 3" key="1">
    <citation type="submission" date="2020-10" db="EMBL/GenBank/DDBJ databases">
        <title>Streptomyces chromofuscus complate genome analysis.</title>
        <authorList>
            <person name="Anwar N."/>
        </authorList>
    </citation>
    <scope>NUCLEOTIDE SEQUENCE [LARGE SCALE GENOMIC DNA]</scope>
    <source>
        <strain evidence="2 3">DSM 40273</strain>
    </source>
</reference>
<keyword evidence="1" id="KW-0472">Membrane</keyword>
<organism evidence="2 3">
    <name type="scientific">Streptomyces chromofuscus</name>
    <dbReference type="NCBI Taxonomy" id="42881"/>
    <lineage>
        <taxon>Bacteria</taxon>
        <taxon>Bacillati</taxon>
        <taxon>Actinomycetota</taxon>
        <taxon>Actinomycetes</taxon>
        <taxon>Kitasatosporales</taxon>
        <taxon>Streptomycetaceae</taxon>
        <taxon>Streptomyces</taxon>
    </lineage>
</organism>
<dbReference type="KEGG" id="schf:IPT68_00335"/>
<gene>
    <name evidence="2" type="ORF">IPT68_00335</name>
</gene>